<dbReference type="EMBL" id="VAFL01000024">
    <property type="protein sequence ID" value="TKW64305.1"/>
    <property type="molecule type" value="Genomic_DNA"/>
</dbReference>
<gene>
    <name evidence="5" type="ORF">DI616_18600</name>
</gene>
<dbReference type="SUPFAM" id="SSF51735">
    <property type="entry name" value="NAD(P)-binding Rossmann-fold domains"/>
    <property type="match status" value="1"/>
</dbReference>
<dbReference type="PANTHER" id="PTHR43103:SF5">
    <property type="entry name" value="4-EPIMERASE, PUTATIVE (AFU_ORTHOLOGUE AFUA_7G00360)-RELATED"/>
    <property type="match status" value="1"/>
</dbReference>
<feature type="domain" description="NAD-dependent epimerase/dehydratase" evidence="4">
    <location>
        <begin position="11"/>
        <end position="175"/>
    </location>
</feature>
<dbReference type="GO" id="GO:0016491">
    <property type="term" value="F:oxidoreductase activity"/>
    <property type="evidence" value="ECO:0007669"/>
    <property type="project" value="UniProtKB-KW"/>
</dbReference>
<organism evidence="5 6">
    <name type="scientific">Paracoccus denitrificans</name>
    <dbReference type="NCBI Taxonomy" id="266"/>
    <lineage>
        <taxon>Bacteria</taxon>
        <taxon>Pseudomonadati</taxon>
        <taxon>Pseudomonadota</taxon>
        <taxon>Alphaproteobacteria</taxon>
        <taxon>Rhodobacterales</taxon>
        <taxon>Paracoccaceae</taxon>
        <taxon>Paracoccus</taxon>
    </lineage>
</organism>
<comment type="similarity">
    <text evidence="1">Belongs to the NAD(P)-dependent epimerase/dehydratase family.</text>
</comment>
<proteinExistence type="inferred from homology"/>
<dbReference type="Pfam" id="PF01370">
    <property type="entry name" value="Epimerase"/>
    <property type="match status" value="1"/>
</dbReference>
<dbReference type="PANTHER" id="PTHR43103">
    <property type="entry name" value="NUCLEOSIDE-DIPHOSPHATE-SUGAR EPIMERASE"/>
    <property type="match status" value="1"/>
</dbReference>
<name>A0A533I0N2_PARDE</name>
<dbReference type="InterPro" id="IPR036291">
    <property type="entry name" value="NAD(P)-bd_dom_sf"/>
</dbReference>
<reference evidence="5 6" key="1">
    <citation type="journal article" date="2017" name="Nat. Commun.">
        <title>In situ click chemistry generation of cyclooxygenase-2 inhibitors.</title>
        <authorList>
            <person name="Bhardwaj A."/>
            <person name="Kaur J."/>
            <person name="Wuest M."/>
            <person name="Wuest F."/>
        </authorList>
    </citation>
    <scope>NUCLEOTIDE SEQUENCE [LARGE SCALE GENOMIC DNA]</scope>
    <source>
        <strain evidence="5">S2_012_000_R3_94</strain>
    </source>
</reference>
<accession>A0A533I0N2</accession>
<evidence type="ECO:0000259" key="4">
    <source>
        <dbReference type="Pfam" id="PF01370"/>
    </source>
</evidence>
<keyword evidence="3" id="KW-0520">NAD</keyword>
<evidence type="ECO:0000256" key="3">
    <source>
        <dbReference type="ARBA" id="ARBA00023027"/>
    </source>
</evidence>
<evidence type="ECO:0000256" key="1">
    <source>
        <dbReference type="ARBA" id="ARBA00007637"/>
    </source>
</evidence>
<protein>
    <submittedName>
        <fullName evidence="5">NAD(P)-dependent oxidoreductase</fullName>
    </submittedName>
</protein>
<keyword evidence="2" id="KW-0560">Oxidoreductase</keyword>
<dbReference type="Proteomes" id="UP000315344">
    <property type="component" value="Unassembled WGS sequence"/>
</dbReference>
<evidence type="ECO:0000256" key="2">
    <source>
        <dbReference type="ARBA" id="ARBA00023002"/>
    </source>
</evidence>
<dbReference type="Gene3D" id="3.40.50.720">
    <property type="entry name" value="NAD(P)-binding Rossmann-like Domain"/>
    <property type="match status" value="1"/>
</dbReference>
<dbReference type="InterPro" id="IPR001509">
    <property type="entry name" value="Epimerase_deHydtase"/>
</dbReference>
<evidence type="ECO:0000313" key="6">
    <source>
        <dbReference type="Proteomes" id="UP000315344"/>
    </source>
</evidence>
<dbReference type="AlphaFoldDB" id="A0A533I0N2"/>
<dbReference type="CDD" id="cd08946">
    <property type="entry name" value="SDR_e"/>
    <property type="match status" value="1"/>
</dbReference>
<comment type="caution">
    <text evidence="5">The sequence shown here is derived from an EMBL/GenBank/DDBJ whole genome shotgun (WGS) entry which is preliminary data.</text>
</comment>
<sequence length="266" mass="28990">MTDSAGFPRSILVTGAAGNLGQVVAQHLTRRLRAGQISQLRLADIQPMPAVEGVEIIQTPISERQTAFDLAQGVDAIVHLSGISTENEWEALIPANLAATAHLWDAAVAHGVDRILFASSNHAIGMYPVEETIDDTAPPRPDSRYGLTKAFGEQLGALYAAKTHVRCFAMRIGTSFPAATARRHLKTFQSHADFTRLIDTGLTADYRFEVVYGMSDNEDAFWDNANARRLGYCPQDHPADFMTELTDSKEYRLQGGSFADAPLGKS</sequence>
<evidence type="ECO:0000313" key="5">
    <source>
        <dbReference type="EMBL" id="TKW64305.1"/>
    </source>
</evidence>